<dbReference type="Pfam" id="PF01593">
    <property type="entry name" value="Amino_oxidase"/>
    <property type="match status" value="1"/>
</dbReference>
<dbReference type="PANTHER" id="PTHR10668">
    <property type="entry name" value="PHYTOENE DEHYDROGENASE"/>
    <property type="match status" value="1"/>
</dbReference>
<sequence>MTQRHPLTHRRTAGTPLPGRAVAGGAGHTAAVVGSGPNGLAAAVALARAGLEVTVHEAASSPGGALRSAPALGPGTVVDLGAGVHPFGVASPFFSALGLERHGLQWVHPDLPLAHPLEQGPAALLHRDLARTAEDLGVDGAAWRRLVGPAVADFDRIVPAALGPLLRVPRHPVALARFGLRGLAPSTVLARALFRQPATRALFAGLAAHSVMPLHHPLTSVFGVLFGAAGHAVGWPVARGGSQAIADALVAELTAHGGRVVTSSPVTDLRQLADAHGRAPAVTMLDTTPAAAVALAGDRLAPAVRSGLSAWRHGPGLYKVDYLLDGPVPWADPRVNGAGTVHVGGTLEELATAEGLTHRGQDPERPFVLVSQQSLFDAGRAPGGQTVLYAYAHLAPGTRQAAGPLVDAQIERFAPGFRDRIVRRVNSSPADLQARNANLVGGDVVGGSMAGTQLVLRPRPTLSPYDLGPGLYLCSASAPPGGGVHGMAGAHAAAAALRDLGLRPEPLAPPR</sequence>
<dbReference type="PANTHER" id="PTHR10668:SF105">
    <property type="entry name" value="DEHYDROGENASE-RELATED"/>
    <property type="match status" value="1"/>
</dbReference>
<gene>
    <name evidence="6" type="ordered locus">Ksed_14190</name>
</gene>
<name>C7NHT9_KYTSD</name>
<feature type="domain" description="Amine oxidase" evidence="5">
    <location>
        <begin position="39"/>
        <end position="334"/>
    </location>
</feature>
<dbReference type="PRINTS" id="PR00419">
    <property type="entry name" value="ADXRDTASE"/>
</dbReference>
<dbReference type="InterPro" id="IPR002937">
    <property type="entry name" value="Amino_oxidase"/>
</dbReference>
<feature type="compositionally biased region" description="Basic residues" evidence="4">
    <location>
        <begin position="1"/>
        <end position="12"/>
    </location>
</feature>
<proteinExistence type="predicted"/>
<evidence type="ECO:0000259" key="5">
    <source>
        <dbReference type="Pfam" id="PF01593"/>
    </source>
</evidence>
<keyword evidence="7" id="KW-1185">Reference proteome</keyword>
<evidence type="ECO:0000313" key="6">
    <source>
        <dbReference type="EMBL" id="ACV06446.1"/>
    </source>
</evidence>
<dbReference type="RefSeq" id="WP_015779391.1">
    <property type="nucleotide sequence ID" value="NC_013169.1"/>
</dbReference>
<dbReference type="GO" id="GO:0016491">
    <property type="term" value="F:oxidoreductase activity"/>
    <property type="evidence" value="ECO:0007669"/>
    <property type="project" value="InterPro"/>
</dbReference>
<dbReference type="STRING" id="478801.Ksed_14190"/>
<evidence type="ECO:0000256" key="1">
    <source>
        <dbReference type="ARBA" id="ARBA00037217"/>
    </source>
</evidence>
<evidence type="ECO:0000313" key="7">
    <source>
        <dbReference type="Proteomes" id="UP000006666"/>
    </source>
</evidence>
<dbReference type="AlphaFoldDB" id="C7NHT9"/>
<dbReference type="HOGENOM" id="CLU_019327_1_1_11"/>
<reference evidence="6 7" key="1">
    <citation type="journal article" date="2009" name="Stand. Genomic Sci.">
        <title>Complete genome sequence of Kytococcus sedentarius type strain (541).</title>
        <authorList>
            <person name="Sims D."/>
            <person name="Brettin T."/>
            <person name="Detter J.C."/>
            <person name="Han C."/>
            <person name="Lapidus A."/>
            <person name="Copeland A."/>
            <person name="Glavina Del Rio T."/>
            <person name="Nolan M."/>
            <person name="Chen F."/>
            <person name="Lucas S."/>
            <person name="Tice H."/>
            <person name="Cheng J.F."/>
            <person name="Bruce D."/>
            <person name="Goodwin L."/>
            <person name="Pitluck S."/>
            <person name="Ovchinnikova G."/>
            <person name="Pati A."/>
            <person name="Ivanova N."/>
            <person name="Mavrommatis K."/>
            <person name="Chen A."/>
            <person name="Palaniappan K."/>
            <person name="D'haeseleer P."/>
            <person name="Chain P."/>
            <person name="Bristow J."/>
            <person name="Eisen J.A."/>
            <person name="Markowitz V."/>
            <person name="Hugenholtz P."/>
            <person name="Schneider S."/>
            <person name="Goker M."/>
            <person name="Pukall R."/>
            <person name="Kyrpides N.C."/>
            <person name="Klenk H.P."/>
        </authorList>
    </citation>
    <scope>NUCLEOTIDE SEQUENCE [LARGE SCALE GENOMIC DNA]</scope>
    <source>
        <strain evidence="7">ATCC 14392 / DSM 20547 / JCM 11482 / CCUG 33030 / NBRC 15357 / NCTC 11040 / CCM 314 / 541</strain>
    </source>
</reference>
<dbReference type="Proteomes" id="UP000006666">
    <property type="component" value="Chromosome"/>
</dbReference>
<dbReference type="Gene3D" id="3.50.50.60">
    <property type="entry name" value="FAD/NAD(P)-binding domain"/>
    <property type="match status" value="2"/>
</dbReference>
<accession>C7NHT9</accession>
<dbReference type="eggNOG" id="COG1233">
    <property type="taxonomic scope" value="Bacteria"/>
</dbReference>
<feature type="region of interest" description="Disordered" evidence="4">
    <location>
        <begin position="1"/>
        <end position="24"/>
    </location>
</feature>
<dbReference type="KEGG" id="kse:Ksed_14190"/>
<comment type="function">
    <text evidence="1">Probable oxidoreductase that may play a role as regulator of mitochondrial function.</text>
</comment>
<organism evidence="6 7">
    <name type="scientific">Kytococcus sedentarius (strain ATCC 14392 / DSM 20547 / JCM 11482 / CCUG 33030 / NBRC 15357 / NCTC 11040 / CCM 314 / 541)</name>
    <name type="common">Micrococcus sedentarius</name>
    <dbReference type="NCBI Taxonomy" id="478801"/>
    <lineage>
        <taxon>Bacteria</taxon>
        <taxon>Bacillati</taxon>
        <taxon>Actinomycetota</taxon>
        <taxon>Actinomycetes</taxon>
        <taxon>Micrococcales</taxon>
        <taxon>Kytococcaceae</taxon>
        <taxon>Kytococcus</taxon>
    </lineage>
</organism>
<dbReference type="InterPro" id="IPR036188">
    <property type="entry name" value="FAD/NAD-bd_sf"/>
</dbReference>
<evidence type="ECO:0000256" key="4">
    <source>
        <dbReference type="SAM" id="MobiDB-lite"/>
    </source>
</evidence>
<protein>
    <recommendedName>
        <fullName evidence="3">Pyridine nucleotide-disulfide oxidoreductase domain-containing protein 2</fullName>
    </recommendedName>
</protein>
<evidence type="ECO:0000256" key="3">
    <source>
        <dbReference type="ARBA" id="ARBA00040298"/>
    </source>
</evidence>
<dbReference type="SUPFAM" id="SSF51905">
    <property type="entry name" value="FAD/NAD(P)-binding domain"/>
    <property type="match status" value="1"/>
</dbReference>
<dbReference type="EMBL" id="CP001686">
    <property type="protein sequence ID" value="ACV06446.1"/>
    <property type="molecule type" value="Genomic_DNA"/>
</dbReference>
<evidence type="ECO:0000256" key="2">
    <source>
        <dbReference type="ARBA" id="ARBA00038825"/>
    </source>
</evidence>
<comment type="subunit">
    <text evidence="2">Interacts with COX5B; this interaction may contribute to localize PYROXD2 to the inner face of the inner mitochondrial membrane.</text>
</comment>